<proteinExistence type="predicted"/>
<keyword evidence="2" id="KW-0677">Repeat</keyword>
<dbReference type="Pfam" id="PF00400">
    <property type="entry name" value="WD40"/>
    <property type="match status" value="2"/>
</dbReference>
<dbReference type="PANTHER" id="PTHR22847:SF637">
    <property type="entry name" value="WD REPEAT DOMAIN 5B"/>
    <property type="match status" value="1"/>
</dbReference>
<reference evidence="5 6" key="1">
    <citation type="submission" date="2014-04" db="EMBL/GenBank/DDBJ databases">
        <authorList>
            <consortium name="DOE Joint Genome Institute"/>
            <person name="Kuo A."/>
            <person name="Kohler A."/>
            <person name="Costa M.D."/>
            <person name="Nagy L.G."/>
            <person name="Floudas D."/>
            <person name="Copeland A."/>
            <person name="Barry K.W."/>
            <person name="Cichocki N."/>
            <person name="Veneault-Fourrey C."/>
            <person name="LaButti K."/>
            <person name="Lindquist E.A."/>
            <person name="Lipzen A."/>
            <person name="Lundell T."/>
            <person name="Morin E."/>
            <person name="Murat C."/>
            <person name="Sun H."/>
            <person name="Tunlid A."/>
            <person name="Henrissat B."/>
            <person name="Grigoriev I.V."/>
            <person name="Hibbett D.S."/>
            <person name="Martin F."/>
            <person name="Nordberg H.P."/>
            <person name="Cantor M.N."/>
            <person name="Hua S.X."/>
        </authorList>
    </citation>
    <scope>NUCLEOTIDE SEQUENCE [LARGE SCALE GENOMIC DNA]</scope>
    <source>
        <strain evidence="5 6">Marx 270</strain>
    </source>
</reference>
<protein>
    <submittedName>
        <fullName evidence="5">Uncharacterized protein</fullName>
    </submittedName>
</protein>
<evidence type="ECO:0000256" key="3">
    <source>
        <dbReference type="PROSITE-ProRule" id="PRU00221"/>
    </source>
</evidence>
<gene>
    <name evidence="5" type="ORF">M404DRAFT_80384</name>
</gene>
<feature type="signal peptide" evidence="4">
    <location>
        <begin position="1"/>
        <end position="20"/>
    </location>
</feature>
<dbReference type="STRING" id="870435.A0A0C3P041"/>
<dbReference type="PANTHER" id="PTHR22847">
    <property type="entry name" value="WD40 REPEAT PROTEIN"/>
    <property type="match status" value="1"/>
</dbReference>
<dbReference type="InParanoid" id="A0A0C3P041"/>
<keyword evidence="6" id="KW-1185">Reference proteome</keyword>
<dbReference type="InterPro" id="IPR015943">
    <property type="entry name" value="WD40/YVTN_repeat-like_dom_sf"/>
</dbReference>
<evidence type="ECO:0000313" key="5">
    <source>
        <dbReference type="EMBL" id="KIO00881.1"/>
    </source>
</evidence>
<feature type="repeat" description="WD" evidence="3">
    <location>
        <begin position="104"/>
        <end position="138"/>
    </location>
</feature>
<reference evidence="6" key="2">
    <citation type="submission" date="2015-01" db="EMBL/GenBank/DDBJ databases">
        <title>Evolutionary Origins and Diversification of the Mycorrhizal Mutualists.</title>
        <authorList>
            <consortium name="DOE Joint Genome Institute"/>
            <consortium name="Mycorrhizal Genomics Consortium"/>
            <person name="Kohler A."/>
            <person name="Kuo A."/>
            <person name="Nagy L.G."/>
            <person name="Floudas D."/>
            <person name="Copeland A."/>
            <person name="Barry K.W."/>
            <person name="Cichocki N."/>
            <person name="Veneault-Fourrey C."/>
            <person name="LaButti K."/>
            <person name="Lindquist E.A."/>
            <person name="Lipzen A."/>
            <person name="Lundell T."/>
            <person name="Morin E."/>
            <person name="Murat C."/>
            <person name="Riley R."/>
            <person name="Ohm R."/>
            <person name="Sun H."/>
            <person name="Tunlid A."/>
            <person name="Henrissat B."/>
            <person name="Grigoriev I.V."/>
            <person name="Hibbett D.S."/>
            <person name="Martin F."/>
        </authorList>
    </citation>
    <scope>NUCLEOTIDE SEQUENCE [LARGE SCALE GENOMIC DNA]</scope>
    <source>
        <strain evidence="6">Marx 270</strain>
    </source>
</reference>
<dbReference type="InterPro" id="IPR036322">
    <property type="entry name" value="WD40_repeat_dom_sf"/>
</dbReference>
<dbReference type="PROSITE" id="PS00678">
    <property type="entry name" value="WD_REPEATS_1"/>
    <property type="match status" value="1"/>
</dbReference>
<evidence type="ECO:0000256" key="1">
    <source>
        <dbReference type="ARBA" id="ARBA00022574"/>
    </source>
</evidence>
<dbReference type="PROSITE" id="PS50294">
    <property type="entry name" value="WD_REPEATS_REGION"/>
    <property type="match status" value="2"/>
</dbReference>
<evidence type="ECO:0000313" key="6">
    <source>
        <dbReference type="Proteomes" id="UP000054217"/>
    </source>
</evidence>
<organism evidence="5 6">
    <name type="scientific">Pisolithus tinctorius Marx 270</name>
    <dbReference type="NCBI Taxonomy" id="870435"/>
    <lineage>
        <taxon>Eukaryota</taxon>
        <taxon>Fungi</taxon>
        <taxon>Dikarya</taxon>
        <taxon>Basidiomycota</taxon>
        <taxon>Agaricomycotina</taxon>
        <taxon>Agaricomycetes</taxon>
        <taxon>Agaricomycetidae</taxon>
        <taxon>Boletales</taxon>
        <taxon>Sclerodermatineae</taxon>
        <taxon>Pisolithaceae</taxon>
        <taxon>Pisolithus</taxon>
    </lineage>
</organism>
<dbReference type="SMART" id="SM00320">
    <property type="entry name" value="WD40"/>
    <property type="match status" value="2"/>
</dbReference>
<dbReference type="SUPFAM" id="SSF50978">
    <property type="entry name" value="WD40 repeat-like"/>
    <property type="match status" value="1"/>
</dbReference>
<dbReference type="InterPro" id="IPR019775">
    <property type="entry name" value="WD40_repeat_CS"/>
</dbReference>
<dbReference type="HOGENOM" id="CLU_000288_57_19_1"/>
<dbReference type="Proteomes" id="UP000054217">
    <property type="component" value="Unassembled WGS sequence"/>
</dbReference>
<name>A0A0C3P041_PISTI</name>
<dbReference type="EMBL" id="KN831993">
    <property type="protein sequence ID" value="KIO00881.1"/>
    <property type="molecule type" value="Genomic_DNA"/>
</dbReference>
<feature type="chain" id="PRO_5002167684" evidence="4">
    <location>
        <begin position="21"/>
        <end position="174"/>
    </location>
</feature>
<accession>A0A0C3P041</accession>
<dbReference type="Gene3D" id="2.130.10.10">
    <property type="entry name" value="YVTN repeat-like/Quinoprotein amine dehydrogenase"/>
    <property type="match status" value="1"/>
</dbReference>
<sequence length="174" mass="18295">IMFWLEIITLLGVVGKGLDALATVAKWLHVNGFKDTLALVEDGIKLVQNFGSVILHSTPHIYISALPFMPPDALLSAMLLPTFSGLAGVAVGGLKGWPVGQQLLHGHTLGVQSVAFSPDGRRIVSGSRDKTVRVWDVKGGVQIGIPLEGHASGVISVAFSPNGKRIISGSLDNT</sequence>
<dbReference type="AlphaFoldDB" id="A0A0C3P041"/>
<keyword evidence="4" id="KW-0732">Signal</keyword>
<dbReference type="InterPro" id="IPR001680">
    <property type="entry name" value="WD40_rpt"/>
</dbReference>
<evidence type="ECO:0000256" key="4">
    <source>
        <dbReference type="SAM" id="SignalP"/>
    </source>
</evidence>
<keyword evidence="1 3" id="KW-0853">WD repeat</keyword>
<feature type="non-terminal residue" evidence="5">
    <location>
        <position position="174"/>
    </location>
</feature>
<dbReference type="PROSITE" id="PS50082">
    <property type="entry name" value="WD_REPEATS_2"/>
    <property type="match status" value="2"/>
</dbReference>
<dbReference type="GO" id="GO:1990234">
    <property type="term" value="C:transferase complex"/>
    <property type="evidence" value="ECO:0007669"/>
    <property type="project" value="UniProtKB-ARBA"/>
</dbReference>
<dbReference type="OrthoDB" id="6262491at2759"/>
<evidence type="ECO:0000256" key="2">
    <source>
        <dbReference type="ARBA" id="ARBA00022737"/>
    </source>
</evidence>
<feature type="non-terminal residue" evidence="5">
    <location>
        <position position="1"/>
    </location>
</feature>
<feature type="repeat" description="WD" evidence="3">
    <location>
        <begin position="147"/>
        <end position="174"/>
    </location>
</feature>